<dbReference type="STRING" id="61652.AXX16_2953"/>
<dbReference type="GO" id="GO:0009231">
    <property type="term" value="P:riboflavin biosynthetic process"/>
    <property type="evidence" value="ECO:0007669"/>
    <property type="project" value="InterPro"/>
</dbReference>
<dbReference type="Proteomes" id="UP000624159">
    <property type="component" value="Unassembled WGS sequence"/>
</dbReference>
<dbReference type="RefSeq" id="WP_054305048.1">
    <property type="nucleotide sequence ID" value="NZ_CAMIPJ010000001.1"/>
</dbReference>
<dbReference type="Proteomes" id="UP000307968">
    <property type="component" value="Chromosome"/>
</dbReference>
<dbReference type="InterPro" id="IPR024072">
    <property type="entry name" value="DHFR-like_dom_sf"/>
</dbReference>
<dbReference type="KEGG" id="srz:AXX16_2953"/>
<reference evidence="2 9" key="2">
    <citation type="submission" date="2020-11" db="EMBL/GenBank/DDBJ databases">
        <title>Enhanced detection system for hospital associated transmission using whole genome sequencing surveillance.</title>
        <authorList>
            <person name="Harrison L.H."/>
            <person name="Van Tyne D."/>
            <person name="Marsh J.W."/>
            <person name="Griffith M.P."/>
            <person name="Snyder D.J."/>
            <person name="Cooper V.S."/>
            <person name="Mustapha M."/>
        </authorList>
    </citation>
    <scope>NUCLEOTIDE SEQUENCE [LARGE SCALE GENOMIC DNA]</scope>
    <source>
        <strain evidence="2 9">SER00230</strain>
    </source>
</reference>
<name>A0A126VK08_SERRU</name>
<dbReference type="SUPFAM" id="SSF53597">
    <property type="entry name" value="Dihydrofolate reductase-like"/>
    <property type="match status" value="1"/>
</dbReference>
<evidence type="ECO:0000313" key="4">
    <source>
        <dbReference type="EMBL" id="VEI70631.1"/>
    </source>
</evidence>
<evidence type="ECO:0000313" key="9">
    <source>
        <dbReference type="Proteomes" id="UP000624159"/>
    </source>
</evidence>
<dbReference type="EMBL" id="LR134155">
    <property type="protein sequence ID" value="VEA73622.1"/>
    <property type="molecule type" value="Genomic_DNA"/>
</dbReference>
<dbReference type="AlphaFoldDB" id="A0A126VK08"/>
<dbReference type="Gene3D" id="3.40.430.10">
    <property type="entry name" value="Dihydrofolate Reductase, subunit A"/>
    <property type="match status" value="1"/>
</dbReference>
<evidence type="ECO:0000313" key="8">
    <source>
        <dbReference type="Proteomes" id="UP000307968"/>
    </source>
</evidence>
<feature type="domain" description="Bacterial bifunctional deaminase-reductase C-terminal" evidence="1">
    <location>
        <begin position="4"/>
        <end position="196"/>
    </location>
</feature>
<dbReference type="EMBL" id="JADULK010000013">
    <property type="protein sequence ID" value="MBH1931983.1"/>
    <property type="molecule type" value="Genomic_DNA"/>
</dbReference>
<dbReference type="EMBL" id="LR134493">
    <property type="protein sequence ID" value="VEI70631.1"/>
    <property type="molecule type" value="Genomic_DNA"/>
</dbReference>
<protein>
    <submittedName>
        <fullName evidence="2">Dihydrofolate reductase</fullName>
    </submittedName>
    <submittedName>
        <fullName evidence="3">RibD C-terminal domain</fullName>
    </submittedName>
</protein>
<sequence>MRRIIVGAFLSLDGVMQAPGAPEEDRAGGFRYGGWTVPYWDDQIAAAMGDLFSRPFDLLLGRRTYDIFAAHWPYVESDPDAGSFDRISYDAACLFNQATKYVATHHSDTLCWHNSHSLGPNVPAALNALKAEDGPDLIVQGSGELVQQLLSYDLVDELRLLIYPVLLGDGKRLFAEGLTAMAFTLEKALSTPSGVVIANYQRGGEIELGTFALERAREPEHPW</sequence>
<gene>
    <name evidence="3" type="primary">yyaP</name>
    <name evidence="5" type="synonym">yyaP_1</name>
    <name evidence="2" type="ORF">I5U13_20210</name>
    <name evidence="4" type="ORF">NCTC10036_04065</name>
    <name evidence="5" type="ORF">NCTC12971_02738</name>
    <name evidence="3" type="ORF">NCTC9419_05257</name>
</gene>
<evidence type="ECO:0000313" key="6">
    <source>
        <dbReference type="Proteomes" id="UP000271603"/>
    </source>
</evidence>
<evidence type="ECO:0000259" key="1">
    <source>
        <dbReference type="Pfam" id="PF01872"/>
    </source>
</evidence>
<dbReference type="Pfam" id="PF01872">
    <property type="entry name" value="RibD_C"/>
    <property type="match status" value="1"/>
</dbReference>
<dbReference type="PANTHER" id="PTHR38011:SF2">
    <property type="entry name" value="BIFUNCTIONAL DEAMINASE-REDUCTASE DOMAIN PROTEIN"/>
    <property type="match status" value="1"/>
</dbReference>
<organism evidence="3 6">
    <name type="scientific">Serratia rubidaea</name>
    <name type="common">Serratia marinorubra</name>
    <dbReference type="NCBI Taxonomy" id="61652"/>
    <lineage>
        <taxon>Bacteria</taxon>
        <taxon>Pseudomonadati</taxon>
        <taxon>Pseudomonadota</taxon>
        <taxon>Gammaproteobacteria</taxon>
        <taxon>Enterobacterales</taxon>
        <taxon>Yersiniaceae</taxon>
        <taxon>Serratia</taxon>
    </lineage>
</organism>
<proteinExistence type="predicted"/>
<reference evidence="6 7" key="1">
    <citation type="submission" date="2018-12" db="EMBL/GenBank/DDBJ databases">
        <authorList>
            <consortium name="Pathogen Informatics"/>
        </authorList>
    </citation>
    <scope>NUCLEOTIDE SEQUENCE [LARGE SCALE GENOMIC DNA]</scope>
    <source>
        <strain evidence="4 7">NCTC10036</strain>
        <strain evidence="5 8">NCTC12971</strain>
        <strain evidence="3 6">NCTC9419</strain>
    </source>
</reference>
<keyword evidence="9" id="KW-1185">Reference proteome</keyword>
<dbReference type="Proteomes" id="UP000271603">
    <property type="component" value="Chromosome"/>
</dbReference>
<dbReference type="Proteomes" id="UP000281904">
    <property type="component" value="Chromosome"/>
</dbReference>
<dbReference type="GeneID" id="61765741"/>
<evidence type="ECO:0000313" key="2">
    <source>
        <dbReference type="EMBL" id="MBH1931983.1"/>
    </source>
</evidence>
<dbReference type="PANTHER" id="PTHR38011">
    <property type="entry name" value="DIHYDROFOLATE REDUCTASE FAMILY PROTEIN (AFU_ORTHOLOGUE AFUA_8G06820)"/>
    <property type="match status" value="1"/>
</dbReference>
<dbReference type="GO" id="GO:0008703">
    <property type="term" value="F:5-amino-6-(5-phosphoribosylamino)uracil reductase activity"/>
    <property type="evidence" value="ECO:0007669"/>
    <property type="project" value="InterPro"/>
</dbReference>
<accession>A0A126VK08</accession>
<evidence type="ECO:0000313" key="5">
    <source>
        <dbReference type="EMBL" id="VTP62635.1"/>
    </source>
</evidence>
<dbReference type="EMBL" id="LR590463">
    <property type="protein sequence ID" value="VTP62635.1"/>
    <property type="molecule type" value="Genomic_DNA"/>
</dbReference>
<evidence type="ECO:0000313" key="3">
    <source>
        <dbReference type="EMBL" id="VEA73622.1"/>
    </source>
</evidence>
<evidence type="ECO:0000313" key="7">
    <source>
        <dbReference type="Proteomes" id="UP000281904"/>
    </source>
</evidence>
<dbReference type="InterPro" id="IPR050765">
    <property type="entry name" value="Riboflavin_Biosynth_HTPR"/>
</dbReference>
<dbReference type="InterPro" id="IPR002734">
    <property type="entry name" value="RibDG_C"/>
</dbReference>